<dbReference type="Proteomes" id="UP000838686">
    <property type="component" value="Unassembled WGS sequence"/>
</dbReference>
<evidence type="ECO:0008006" key="3">
    <source>
        <dbReference type="Google" id="ProtNLM"/>
    </source>
</evidence>
<dbReference type="EMBL" id="CAKMMF010000049">
    <property type="protein sequence ID" value="CAH1224966.1"/>
    <property type="molecule type" value="Genomic_DNA"/>
</dbReference>
<gene>
    <name evidence="1" type="ORF">PAECIP111893_05202</name>
</gene>
<dbReference type="InterPro" id="IPR029016">
    <property type="entry name" value="GAF-like_dom_sf"/>
</dbReference>
<organism evidence="1 2">
    <name type="scientific">Paenibacillus plantiphilus</name>
    <dbReference type="NCBI Taxonomy" id="2905650"/>
    <lineage>
        <taxon>Bacteria</taxon>
        <taxon>Bacillati</taxon>
        <taxon>Bacillota</taxon>
        <taxon>Bacilli</taxon>
        <taxon>Bacillales</taxon>
        <taxon>Paenibacillaceae</taxon>
        <taxon>Paenibacillus</taxon>
    </lineage>
</organism>
<protein>
    <recommendedName>
        <fullName evidence="3">GAF domain-containing protein</fullName>
    </recommendedName>
</protein>
<sequence>MLLREERDHDRLMLVLDRLRLLTNSDLAALALHDRMSRYMKWSFISGSRNGKILTMKITPGVGPAGMALRLGREYRHGAAAGSVSCDIGHGGGGSPTVNLNAVESCPAMLAERLVTAAAYPLLKLDGPIIGGLLLLGRRAGDVYGDCERLAAEESLTAIKAVWSGMTADEMS</sequence>
<name>A0ABM9CV53_9BACL</name>
<reference evidence="1" key="1">
    <citation type="submission" date="2022-01" db="EMBL/GenBank/DDBJ databases">
        <authorList>
            <person name="Criscuolo A."/>
        </authorList>
    </citation>
    <scope>NUCLEOTIDE SEQUENCE</scope>
    <source>
        <strain evidence="1">CIP111893</strain>
    </source>
</reference>
<proteinExistence type="predicted"/>
<evidence type="ECO:0000313" key="2">
    <source>
        <dbReference type="Proteomes" id="UP000838686"/>
    </source>
</evidence>
<evidence type="ECO:0000313" key="1">
    <source>
        <dbReference type="EMBL" id="CAH1224966.1"/>
    </source>
</evidence>
<dbReference type="Gene3D" id="3.30.450.40">
    <property type="match status" value="1"/>
</dbReference>
<keyword evidence="2" id="KW-1185">Reference proteome</keyword>
<accession>A0ABM9CV53</accession>
<comment type="caution">
    <text evidence="1">The sequence shown here is derived from an EMBL/GenBank/DDBJ whole genome shotgun (WGS) entry which is preliminary data.</text>
</comment>